<dbReference type="STRING" id="1314785.A0A165HQE4"/>
<reference evidence="8 9" key="1">
    <citation type="journal article" date="2016" name="Mol. Biol. Evol.">
        <title>Comparative Genomics of Early-Diverging Mushroom-Forming Fungi Provides Insights into the Origins of Lignocellulose Decay Capabilities.</title>
        <authorList>
            <person name="Nagy L.G."/>
            <person name="Riley R."/>
            <person name="Tritt A."/>
            <person name="Adam C."/>
            <person name="Daum C."/>
            <person name="Floudas D."/>
            <person name="Sun H."/>
            <person name="Yadav J.S."/>
            <person name="Pangilinan J."/>
            <person name="Larsson K.H."/>
            <person name="Matsuura K."/>
            <person name="Barry K."/>
            <person name="Labutti K."/>
            <person name="Kuo R."/>
            <person name="Ohm R.A."/>
            <person name="Bhattacharya S.S."/>
            <person name="Shirouzu T."/>
            <person name="Yoshinaga Y."/>
            <person name="Martin F.M."/>
            <person name="Grigoriev I.V."/>
            <person name="Hibbett D.S."/>
        </authorList>
    </citation>
    <scope>NUCLEOTIDE SEQUENCE [LARGE SCALE GENOMIC DNA]</scope>
    <source>
        <strain evidence="8 9">93-53</strain>
    </source>
</reference>
<dbReference type="GO" id="GO:0005634">
    <property type="term" value="C:nucleus"/>
    <property type="evidence" value="ECO:0007669"/>
    <property type="project" value="UniProtKB-SubCell"/>
</dbReference>
<dbReference type="PANTHER" id="PTHR21664:SF1">
    <property type="entry name" value="NUDC DOMAIN-CONTAINING PROTEIN 1"/>
    <property type="match status" value="1"/>
</dbReference>
<protein>
    <recommendedName>
        <fullName evidence="3">NudC domain-containing protein 1</fullName>
    </recommendedName>
</protein>
<evidence type="ECO:0000313" key="8">
    <source>
        <dbReference type="EMBL" id="KZT12048.1"/>
    </source>
</evidence>
<dbReference type="AlphaFoldDB" id="A0A165HQE4"/>
<dbReference type="OrthoDB" id="428655at2759"/>
<dbReference type="InterPro" id="IPR007052">
    <property type="entry name" value="CS_dom"/>
</dbReference>
<evidence type="ECO:0000256" key="6">
    <source>
        <dbReference type="SAM" id="MobiDB-lite"/>
    </source>
</evidence>
<dbReference type="Gene3D" id="2.60.40.790">
    <property type="match status" value="1"/>
</dbReference>
<evidence type="ECO:0000256" key="1">
    <source>
        <dbReference type="ARBA" id="ARBA00004123"/>
    </source>
</evidence>
<dbReference type="EMBL" id="KV427606">
    <property type="protein sequence ID" value="KZT12048.1"/>
    <property type="molecule type" value="Genomic_DNA"/>
</dbReference>
<accession>A0A165HQE4</accession>
<dbReference type="SUPFAM" id="SSF49764">
    <property type="entry name" value="HSP20-like chaperones"/>
    <property type="match status" value="1"/>
</dbReference>
<evidence type="ECO:0000256" key="5">
    <source>
        <dbReference type="ARBA" id="ARBA00023242"/>
    </source>
</evidence>
<dbReference type="Pfam" id="PF04969">
    <property type="entry name" value="CS"/>
    <property type="match status" value="1"/>
</dbReference>
<evidence type="ECO:0000256" key="2">
    <source>
        <dbReference type="ARBA" id="ARBA00004496"/>
    </source>
</evidence>
<organism evidence="8 9">
    <name type="scientific">Laetiporus sulphureus 93-53</name>
    <dbReference type="NCBI Taxonomy" id="1314785"/>
    <lineage>
        <taxon>Eukaryota</taxon>
        <taxon>Fungi</taxon>
        <taxon>Dikarya</taxon>
        <taxon>Basidiomycota</taxon>
        <taxon>Agaricomycotina</taxon>
        <taxon>Agaricomycetes</taxon>
        <taxon>Polyporales</taxon>
        <taxon>Laetiporus</taxon>
    </lineage>
</organism>
<dbReference type="GO" id="GO:0005737">
    <property type="term" value="C:cytoplasm"/>
    <property type="evidence" value="ECO:0007669"/>
    <property type="project" value="UniProtKB-SubCell"/>
</dbReference>
<keyword evidence="5" id="KW-0539">Nucleus</keyword>
<comment type="subcellular location">
    <subcellularLocation>
        <location evidence="2">Cytoplasm</location>
    </subcellularLocation>
    <subcellularLocation>
        <location evidence="1">Nucleus</location>
    </subcellularLocation>
</comment>
<gene>
    <name evidence="8" type="ORF">LAESUDRAFT_733918</name>
</gene>
<sequence>MSTFEPVRSLLNPKFEGYKLAPLDQEHIVSRYPLQYKPSQSNVSGRSLVSFQEVQSRISHNHLTISPSGSAVYVDADLRVVSVQLDKASLEPSTSVLYELPKSIQSPGSDAPQREYPSAAFLSATSLFVSDGYGYLYALQVSEQGPAELLGTYELSIPPQYGSSKDIVPCRAHQAVQTSPESAIVILSSKHYPKNSLSSSEQSKTKHSAVEFDIWAVRFSLPLPAPEPQPRPLDIVWHRRGTDVPAYTAFDNTHQAFLLVSGSAYRSLDTPPAPEYTPSPDELAPIPRAEENLDNGENAPKKPPPYSWTQTSDSVTIAIPLPSSTRKDSIKVAFSPRTLTVLIRDDAMDVDGAGAPAVKPPRFDMKALWDAIQPATSLWTWDRQAEHTYGVLTLHLEKAHEGTRWSQVFAAAGSREASATASDEDAEVPETLDPSELWAIREALEKYTAAMQGEDISGLGLGTGVPSLAKEEMDDELDLGVGRTVCVTWVHADGSRPPYAHGDDAPTHLLSTPFPGAHAGRPSLVLKNGVDGLLYELSAGSEANDKPAWIHTSTYSALAFVLASKRDTRFTHHVSSKAVLAFESGSRDIGGNVYIYRGASTQEKWAKQAVVKVGGGGAGSLLGVGLIEAGSKSAMVCLCEGELIVLRDVL</sequence>
<evidence type="ECO:0000259" key="7">
    <source>
        <dbReference type="PROSITE" id="PS51203"/>
    </source>
</evidence>
<keyword evidence="4" id="KW-0963">Cytoplasm</keyword>
<evidence type="ECO:0000256" key="4">
    <source>
        <dbReference type="ARBA" id="ARBA00022490"/>
    </source>
</evidence>
<feature type="domain" description="CS" evidence="7">
    <location>
        <begin position="301"/>
        <end position="409"/>
    </location>
</feature>
<dbReference type="GeneID" id="63827492"/>
<name>A0A165HQE4_9APHY</name>
<dbReference type="Proteomes" id="UP000076871">
    <property type="component" value="Unassembled WGS sequence"/>
</dbReference>
<dbReference type="PROSITE" id="PS51203">
    <property type="entry name" value="CS"/>
    <property type="match status" value="1"/>
</dbReference>
<dbReference type="PANTHER" id="PTHR21664">
    <property type="entry name" value="CHRONIC MYELOGENOUS LEUKEMIA TUMOR ANTIGEN 66"/>
    <property type="match status" value="1"/>
</dbReference>
<dbReference type="InParanoid" id="A0A165HQE4"/>
<dbReference type="RefSeq" id="XP_040769696.1">
    <property type="nucleotide sequence ID" value="XM_040910463.1"/>
</dbReference>
<feature type="region of interest" description="Disordered" evidence="6">
    <location>
        <begin position="269"/>
        <end position="310"/>
    </location>
</feature>
<dbReference type="InterPro" id="IPR037895">
    <property type="entry name" value="NUDCD1"/>
</dbReference>
<evidence type="ECO:0000256" key="3">
    <source>
        <dbReference type="ARBA" id="ARBA00018915"/>
    </source>
</evidence>
<dbReference type="InterPro" id="IPR008978">
    <property type="entry name" value="HSP20-like_chaperone"/>
</dbReference>
<keyword evidence="9" id="KW-1185">Reference proteome</keyword>
<proteinExistence type="predicted"/>
<evidence type="ECO:0000313" key="9">
    <source>
        <dbReference type="Proteomes" id="UP000076871"/>
    </source>
</evidence>
<dbReference type="CDD" id="cd06467">
    <property type="entry name" value="p23_NUDC_like"/>
    <property type="match status" value="1"/>
</dbReference>